<evidence type="ECO:0000313" key="2">
    <source>
        <dbReference type="Proteomes" id="UP000006352"/>
    </source>
</evidence>
<dbReference type="RefSeq" id="XP_012182598.1">
    <property type="nucleotide sequence ID" value="XM_012327208.1"/>
</dbReference>
<proteinExistence type="predicted"/>
<dbReference type="EMBL" id="HE797110">
    <property type="protein sequence ID" value="CCM03315.1"/>
    <property type="molecule type" value="Genomic_DNA"/>
</dbReference>
<accession>J4GR08</accession>
<reference evidence="1 2" key="1">
    <citation type="journal article" date="2012" name="Appl. Environ. Microbiol.">
        <title>Short-read sequencing for genomic analysis of the brown rot fungus Fibroporia radiculosa.</title>
        <authorList>
            <person name="Tang J.D."/>
            <person name="Perkins A.D."/>
            <person name="Sonstegard T.S."/>
            <person name="Schroeder S.G."/>
            <person name="Burgess S.C."/>
            <person name="Diehl S.V."/>
        </authorList>
    </citation>
    <scope>NUCLEOTIDE SEQUENCE [LARGE SCALE GENOMIC DNA]</scope>
    <source>
        <strain evidence="1 2">TFFH 294</strain>
    </source>
</reference>
<gene>
    <name evidence="1" type="ORF">FIBRA_05443</name>
</gene>
<organism evidence="1 2">
    <name type="scientific">Fibroporia radiculosa</name>
    <dbReference type="NCBI Taxonomy" id="599839"/>
    <lineage>
        <taxon>Eukaryota</taxon>
        <taxon>Fungi</taxon>
        <taxon>Dikarya</taxon>
        <taxon>Basidiomycota</taxon>
        <taxon>Agaricomycotina</taxon>
        <taxon>Agaricomycetes</taxon>
        <taxon>Polyporales</taxon>
        <taxon>Fibroporiaceae</taxon>
        <taxon>Fibroporia</taxon>
    </lineage>
</organism>
<dbReference type="AlphaFoldDB" id="J4GR08"/>
<name>J4GR08_9APHY</name>
<dbReference type="HOGENOM" id="CLU_1855310_0_0_1"/>
<evidence type="ECO:0000313" key="1">
    <source>
        <dbReference type="EMBL" id="CCM03315.1"/>
    </source>
</evidence>
<sequence>MLRRSAVIDIAPGEHGLRGRAWAEIEDMQQRESRGPPVVELAGIHCLRISVSPSAIGGTSPLESADPAAKGEHYWGDAATIPPTEAISAVSVRALLPRVSRLRSLGASRGDIRRIKSSEQRTSAATAVRKTISGWIAA</sequence>
<dbReference type="Proteomes" id="UP000006352">
    <property type="component" value="Unassembled WGS sequence"/>
</dbReference>
<dbReference type="GeneID" id="24098226"/>
<dbReference type="InParanoid" id="J4GR08"/>
<protein>
    <submittedName>
        <fullName evidence="1">Uncharacterized protein</fullName>
    </submittedName>
</protein>
<keyword evidence="2" id="KW-1185">Reference proteome</keyword>